<protein>
    <submittedName>
        <fullName evidence="1">Uncharacterized protein</fullName>
    </submittedName>
</protein>
<accession>A0A0C1C8L4</accession>
<dbReference type="Proteomes" id="UP000031307">
    <property type="component" value="Unassembled WGS sequence"/>
</dbReference>
<reference evidence="1 2" key="1">
    <citation type="journal article" date="2014" name="Mol. Biol. Evol.">
        <title>Massive expansion of Ubiquitination-related gene families within the Chlamydiae.</title>
        <authorList>
            <person name="Domman D."/>
            <person name="Collingro A."/>
            <person name="Lagkouvardos I."/>
            <person name="Gehre L."/>
            <person name="Weinmaier T."/>
            <person name="Rattei T."/>
            <person name="Subtil A."/>
            <person name="Horn M."/>
        </authorList>
    </citation>
    <scope>NUCLEOTIDE SEQUENCE [LARGE SCALE GENOMIC DNA]</scope>
    <source>
        <strain evidence="1 2">OEW1</strain>
    </source>
</reference>
<evidence type="ECO:0000313" key="1">
    <source>
        <dbReference type="EMBL" id="KIA77390.1"/>
    </source>
</evidence>
<proteinExistence type="predicted"/>
<comment type="caution">
    <text evidence="1">The sequence shown here is derived from an EMBL/GenBank/DDBJ whole genome shotgun (WGS) entry which is preliminary data.</text>
</comment>
<evidence type="ECO:0000313" key="2">
    <source>
        <dbReference type="Proteomes" id="UP000031307"/>
    </source>
</evidence>
<name>A0A0C1C8L4_9BACT</name>
<dbReference type="PATRIC" id="fig|83552.4.peg.1451"/>
<dbReference type="AlphaFoldDB" id="A0A0C1C8L4"/>
<gene>
    <name evidence="1" type="ORF">DB43_GJ00070</name>
</gene>
<dbReference type="EMBL" id="JSAM01000079">
    <property type="protein sequence ID" value="KIA77390.1"/>
    <property type="molecule type" value="Genomic_DNA"/>
</dbReference>
<sequence>MHSKLYFLCSIASINRPTTRYREMQALSEFGRMDLYQNIYTRYEIFDKYLTTEYLPTLCGVLLEVVFDLRPFSIELLMEKICEVFEQNFKKISGLDEVFSFLEFLFKLNGKSELNSELKAKIITFIFRAFISFQNDAICPPTEWDYLFKRLSQHVSFSSDEEKTAWFNLIGSELKEQKNHSPEDYEVGKKALIAFFACACKQESPLEETRDRLYLNMTRLILIDLNNTDIVKKEISYLLNHPKREDHDIRLILSAFEKHAFSTFQRYAEMKKYLIFLSRINSNLPTPDEMFLLICEHLFKKSLADSHVYAADFMALVSVLMLFPEIAKTQICYQSYVKKVHEILEKKVMQCDSNHLESIRQIRRELFGREPQEKDRKELGSKVYGNFQKKINFMTQMFNLFGRSDELNQNGFSIICLYFKHFVMGLNKGGIKKVFFLISKSYRIQGVSEFNKKLILQIVLDLCLSKRFRKYAIDFCKVFKQCFCIDQAWLGEIKMLCQATPSLAIEKNLGFLITLIPTLCVPSNSDGRSSVKEIRKQIKIEAAKFLIPCLNDPKKIIQILQKSIQNGDTFKAFIKIILFIMDHPSHSRAFQFNLGSTILDRALSEKYYKYGDFCELLKILGRTVEHFEGSMNALSKILCKPFYFSNIKHVSKLFEENGALKSLESFWVLTRPFTEILQENRDAVASKIYYNWMTACGEGSALNVLVGIWRMKVRASGYDKRTFALLNEQIFGQMNFYKTRLLEIMQICHENIQELDNDQIRKQADIHLMKLSQGLEIIAKKICE</sequence>
<organism evidence="1 2">
    <name type="scientific">Parachlamydia acanthamoebae</name>
    <dbReference type="NCBI Taxonomy" id="83552"/>
    <lineage>
        <taxon>Bacteria</taxon>
        <taxon>Pseudomonadati</taxon>
        <taxon>Chlamydiota</taxon>
        <taxon>Chlamydiia</taxon>
        <taxon>Parachlamydiales</taxon>
        <taxon>Parachlamydiaceae</taxon>
        <taxon>Parachlamydia</taxon>
    </lineage>
</organism>